<dbReference type="AlphaFoldDB" id="A0A822Y253"/>
<evidence type="ECO:0000313" key="2">
    <source>
        <dbReference type="Proteomes" id="UP000607653"/>
    </source>
</evidence>
<reference evidence="1 2" key="1">
    <citation type="journal article" date="2020" name="Mol. Biol. Evol.">
        <title>Distinct Expression and Methylation Patterns for Genes with Different Fates following a Single Whole-Genome Duplication in Flowering Plants.</title>
        <authorList>
            <person name="Shi T."/>
            <person name="Rahmani R.S."/>
            <person name="Gugger P.F."/>
            <person name="Wang M."/>
            <person name="Li H."/>
            <person name="Zhang Y."/>
            <person name="Li Z."/>
            <person name="Wang Q."/>
            <person name="Van de Peer Y."/>
            <person name="Marchal K."/>
            <person name="Chen J."/>
        </authorList>
    </citation>
    <scope>NUCLEOTIDE SEQUENCE [LARGE SCALE GENOMIC DNA]</scope>
    <source>
        <tissue evidence="1">Leaf</tissue>
    </source>
</reference>
<organism evidence="1 2">
    <name type="scientific">Nelumbo nucifera</name>
    <name type="common">Sacred lotus</name>
    <dbReference type="NCBI Taxonomy" id="4432"/>
    <lineage>
        <taxon>Eukaryota</taxon>
        <taxon>Viridiplantae</taxon>
        <taxon>Streptophyta</taxon>
        <taxon>Embryophyta</taxon>
        <taxon>Tracheophyta</taxon>
        <taxon>Spermatophyta</taxon>
        <taxon>Magnoliopsida</taxon>
        <taxon>Proteales</taxon>
        <taxon>Nelumbonaceae</taxon>
        <taxon>Nelumbo</taxon>
    </lineage>
</organism>
<keyword evidence="2" id="KW-1185">Reference proteome</keyword>
<dbReference type="EMBL" id="DUZY01000002">
    <property type="protein sequence ID" value="DAD26700.1"/>
    <property type="molecule type" value="Genomic_DNA"/>
</dbReference>
<evidence type="ECO:0000313" key="1">
    <source>
        <dbReference type="EMBL" id="DAD26700.1"/>
    </source>
</evidence>
<comment type="caution">
    <text evidence="1">The sequence shown here is derived from an EMBL/GenBank/DDBJ whole genome shotgun (WGS) entry which is preliminary data.</text>
</comment>
<name>A0A822Y253_NELNU</name>
<gene>
    <name evidence="1" type="ORF">HUJ06_028168</name>
</gene>
<sequence>MPQYTPPIPNIPGLPRLHPSYVILVRPMVGGEQVLVDQGTHLNKPSKTLANTLASHRTKLGSESIPIPSRSHLLPIPSY</sequence>
<accession>A0A822Y253</accession>
<proteinExistence type="predicted"/>
<dbReference type="Proteomes" id="UP000607653">
    <property type="component" value="Unassembled WGS sequence"/>
</dbReference>
<protein>
    <submittedName>
        <fullName evidence="1">Uncharacterized protein</fullName>
    </submittedName>
</protein>